<reference evidence="7 8" key="1">
    <citation type="submission" date="2022-12" db="EMBL/GenBank/DDBJ databases">
        <title>Chromosome-level genome of Tegillarca granosa.</title>
        <authorList>
            <person name="Kim J."/>
        </authorList>
    </citation>
    <scope>NUCLEOTIDE SEQUENCE [LARGE SCALE GENOMIC DNA]</scope>
    <source>
        <strain evidence="7">Teg-2019</strain>
        <tissue evidence="7">Adductor muscle</tissue>
    </source>
</reference>
<dbReference type="InterPro" id="IPR005821">
    <property type="entry name" value="Ion_trans_dom"/>
</dbReference>
<evidence type="ECO:0000256" key="4">
    <source>
        <dbReference type="ARBA" id="ARBA00023136"/>
    </source>
</evidence>
<dbReference type="Gene3D" id="1.10.287.70">
    <property type="match status" value="1"/>
</dbReference>
<sequence length="338" mass="40490">MLPGLPLFLCVYTVEAMLKILAKGPFEYFTTGWDLFDFMVTFTSVIGVLGEFFEDSFYYVTVLRPFRLLRLFKIKKRYRDVLGTLFVLFSRLISLAIVIMLVYYFFAIIGMEVFLNIDLRNCCKNTSVEDFYRFDNNSFYNGYYYLNDFENILISGVTLFELTVVNNWFIIMEGYAHHVSEWTRVYFMMFYIVMMVVMTIVVAFILESFMFRIQYRRKLKVDDIDDHSKHKVQILLSEEEKHMCENKNAILTGLYLKSQAENPNIPTPHIYDGERIRSKDDFSLRMYSDEVKGWIEDDQNEREDMIRNMEELRQRRRANAEFARIIHEDFRSKNNIYC</sequence>
<evidence type="ECO:0000313" key="8">
    <source>
        <dbReference type="Proteomes" id="UP001217089"/>
    </source>
</evidence>
<evidence type="ECO:0000256" key="1">
    <source>
        <dbReference type="ARBA" id="ARBA00004141"/>
    </source>
</evidence>
<feature type="transmembrane region" description="Helical" evidence="5">
    <location>
        <begin position="81"/>
        <end position="106"/>
    </location>
</feature>
<feature type="transmembrane region" description="Helical" evidence="5">
    <location>
        <begin position="40"/>
        <end position="60"/>
    </location>
</feature>
<evidence type="ECO:0000256" key="3">
    <source>
        <dbReference type="ARBA" id="ARBA00022989"/>
    </source>
</evidence>
<protein>
    <recommendedName>
        <fullName evidence="6">Ion transport domain-containing protein</fullName>
    </recommendedName>
</protein>
<dbReference type="InterPro" id="IPR027359">
    <property type="entry name" value="Volt_channel_dom_sf"/>
</dbReference>
<dbReference type="EMBL" id="JARBDR010000440">
    <property type="protein sequence ID" value="KAJ8312621.1"/>
    <property type="molecule type" value="Genomic_DNA"/>
</dbReference>
<comment type="subcellular location">
    <subcellularLocation>
        <location evidence="1">Membrane</location>
        <topology evidence="1">Multi-pass membrane protein</topology>
    </subcellularLocation>
</comment>
<keyword evidence="2 5" id="KW-0812">Transmembrane</keyword>
<evidence type="ECO:0000256" key="5">
    <source>
        <dbReference type="SAM" id="Phobius"/>
    </source>
</evidence>
<dbReference type="Pfam" id="PF00520">
    <property type="entry name" value="Ion_trans"/>
    <property type="match status" value="1"/>
</dbReference>
<name>A0ABQ9F5H6_TEGGR</name>
<feature type="domain" description="Ion transport" evidence="6">
    <location>
        <begin position="7"/>
        <end position="209"/>
    </location>
</feature>
<keyword evidence="8" id="KW-1185">Reference proteome</keyword>
<comment type="caution">
    <text evidence="7">The sequence shown here is derived from an EMBL/GenBank/DDBJ whole genome shotgun (WGS) entry which is preliminary data.</text>
</comment>
<evidence type="ECO:0000313" key="7">
    <source>
        <dbReference type="EMBL" id="KAJ8312621.1"/>
    </source>
</evidence>
<accession>A0ABQ9F5H6</accession>
<keyword evidence="4 5" id="KW-0472">Membrane</keyword>
<gene>
    <name evidence="7" type="ORF">KUTeg_009994</name>
</gene>
<dbReference type="PANTHER" id="PTHR46474">
    <property type="entry name" value="TWO PORE CALCIUM CHANNEL PROTEIN 1"/>
    <property type="match status" value="1"/>
</dbReference>
<keyword evidence="3 5" id="KW-1133">Transmembrane helix</keyword>
<evidence type="ECO:0000259" key="6">
    <source>
        <dbReference type="Pfam" id="PF00520"/>
    </source>
</evidence>
<dbReference type="Gene3D" id="1.20.120.350">
    <property type="entry name" value="Voltage-gated potassium channels. Chain C"/>
    <property type="match status" value="1"/>
</dbReference>
<dbReference type="SUPFAM" id="SSF81324">
    <property type="entry name" value="Voltage-gated potassium channels"/>
    <property type="match status" value="1"/>
</dbReference>
<dbReference type="PANTHER" id="PTHR46474:SF1">
    <property type="entry name" value="TWO PORE CHANNEL PROTEIN 1"/>
    <property type="match status" value="1"/>
</dbReference>
<proteinExistence type="predicted"/>
<evidence type="ECO:0000256" key="2">
    <source>
        <dbReference type="ARBA" id="ARBA00022692"/>
    </source>
</evidence>
<feature type="transmembrane region" description="Helical" evidence="5">
    <location>
        <begin position="185"/>
        <end position="210"/>
    </location>
</feature>
<dbReference type="Proteomes" id="UP001217089">
    <property type="component" value="Unassembled WGS sequence"/>
</dbReference>
<organism evidence="7 8">
    <name type="scientific">Tegillarca granosa</name>
    <name type="common">Malaysian cockle</name>
    <name type="synonym">Anadara granosa</name>
    <dbReference type="NCBI Taxonomy" id="220873"/>
    <lineage>
        <taxon>Eukaryota</taxon>
        <taxon>Metazoa</taxon>
        <taxon>Spiralia</taxon>
        <taxon>Lophotrochozoa</taxon>
        <taxon>Mollusca</taxon>
        <taxon>Bivalvia</taxon>
        <taxon>Autobranchia</taxon>
        <taxon>Pteriomorphia</taxon>
        <taxon>Arcoida</taxon>
        <taxon>Arcoidea</taxon>
        <taxon>Arcidae</taxon>
        <taxon>Tegillarca</taxon>
    </lineage>
</organism>
<dbReference type="InterPro" id="IPR028801">
    <property type="entry name" value="TPC1_animal"/>
</dbReference>